<keyword evidence="9 17" id="KW-1133">Transmembrane helix</keyword>
<dbReference type="AlphaFoldDB" id="A0AAW3IQV3"/>
<name>A0AAW3IQV3_VIBPH</name>
<feature type="transmembrane region" description="Helical" evidence="17">
    <location>
        <begin position="32"/>
        <end position="52"/>
    </location>
</feature>
<dbReference type="EC" id="2.7.8.5" evidence="4 15"/>
<dbReference type="PROSITE" id="PS00379">
    <property type="entry name" value="CDP_ALCOHOL_P_TRANSF"/>
    <property type="match status" value="1"/>
</dbReference>
<comment type="caution">
    <text evidence="18">The sequence shown here is derived from an EMBL/GenBank/DDBJ whole genome shotgun (WGS) entry which is preliminary data.</text>
</comment>
<keyword evidence="13" id="KW-1208">Phospholipid metabolism</keyword>
<keyword evidence="8 17" id="KW-0812">Transmembrane</keyword>
<dbReference type="InterPro" id="IPR048254">
    <property type="entry name" value="CDP_ALCOHOL_P_TRANSF_CS"/>
</dbReference>
<evidence type="ECO:0000256" key="11">
    <source>
        <dbReference type="ARBA" id="ARBA00023136"/>
    </source>
</evidence>
<keyword evidence="10" id="KW-0443">Lipid metabolism</keyword>
<organism evidence="18 19">
    <name type="scientific">Vibrio parahaemolyticus</name>
    <dbReference type="NCBI Taxonomy" id="670"/>
    <lineage>
        <taxon>Bacteria</taxon>
        <taxon>Pseudomonadati</taxon>
        <taxon>Pseudomonadota</taxon>
        <taxon>Gammaproteobacteria</taxon>
        <taxon>Vibrionales</taxon>
        <taxon>Vibrionaceae</taxon>
        <taxon>Vibrio</taxon>
    </lineage>
</organism>
<feature type="transmembrane region" description="Helical" evidence="17">
    <location>
        <begin position="120"/>
        <end position="142"/>
    </location>
</feature>
<evidence type="ECO:0000256" key="10">
    <source>
        <dbReference type="ARBA" id="ARBA00023098"/>
    </source>
</evidence>
<dbReference type="InterPro" id="IPR004570">
    <property type="entry name" value="Phosphatidylglycerol_P_synth"/>
</dbReference>
<keyword evidence="6" id="KW-0444">Lipid biosynthesis</keyword>
<dbReference type="PIRSF" id="PIRSF000847">
    <property type="entry name" value="Phos_ph_gly_syn"/>
    <property type="match status" value="1"/>
</dbReference>
<evidence type="ECO:0000256" key="2">
    <source>
        <dbReference type="ARBA" id="ARBA00005042"/>
    </source>
</evidence>
<dbReference type="PANTHER" id="PTHR14269:SF62">
    <property type="entry name" value="CDP-DIACYLGLYCEROL--GLYCEROL-3-PHOSPHATE 3-PHOSPHATIDYLTRANSFERASE 1, CHLOROPLASTIC"/>
    <property type="match status" value="1"/>
</dbReference>
<evidence type="ECO:0000256" key="4">
    <source>
        <dbReference type="ARBA" id="ARBA00013170"/>
    </source>
</evidence>
<evidence type="ECO:0000256" key="17">
    <source>
        <dbReference type="SAM" id="Phobius"/>
    </source>
</evidence>
<protein>
    <recommendedName>
        <fullName evidence="5 15">CDP-diacylglycerol--glycerol-3-phosphate 3-phosphatidyltransferase</fullName>
        <ecNumber evidence="4 15">2.7.8.5</ecNumber>
    </recommendedName>
</protein>
<evidence type="ECO:0000256" key="3">
    <source>
        <dbReference type="ARBA" id="ARBA00010441"/>
    </source>
</evidence>
<evidence type="ECO:0000256" key="15">
    <source>
        <dbReference type="NCBIfam" id="TIGR00560"/>
    </source>
</evidence>
<comment type="pathway">
    <text evidence="2">Phospholipid metabolism; phosphatidylglycerol biosynthesis; phosphatidylglycerol from CDP-diacylglycerol: step 1/2.</text>
</comment>
<comment type="subcellular location">
    <subcellularLocation>
        <location evidence="1">Membrane</location>
        <topology evidence="1">Multi-pass membrane protein</topology>
    </subcellularLocation>
</comment>
<evidence type="ECO:0000256" key="1">
    <source>
        <dbReference type="ARBA" id="ARBA00004141"/>
    </source>
</evidence>
<dbReference type="GO" id="GO:0008444">
    <property type="term" value="F:CDP-diacylglycerol-glycerol-3-phosphate 3-phosphatidyltransferase activity"/>
    <property type="evidence" value="ECO:0007669"/>
    <property type="project" value="UniProtKB-UniRule"/>
</dbReference>
<evidence type="ECO:0000256" key="6">
    <source>
        <dbReference type="ARBA" id="ARBA00022516"/>
    </source>
</evidence>
<keyword evidence="7 16" id="KW-0808">Transferase</keyword>
<dbReference type="Proteomes" id="UP000037697">
    <property type="component" value="Unassembled WGS sequence"/>
</dbReference>
<dbReference type="InterPro" id="IPR000462">
    <property type="entry name" value="CDP-OH_P_trans"/>
</dbReference>
<dbReference type="InterPro" id="IPR043130">
    <property type="entry name" value="CDP-OH_PTrfase_TM_dom"/>
</dbReference>
<dbReference type="EMBL" id="LIRS01000120">
    <property type="protein sequence ID" value="KOY24683.1"/>
    <property type="molecule type" value="Genomic_DNA"/>
</dbReference>
<gene>
    <name evidence="18" type="ORF">ACX05_20815</name>
</gene>
<comment type="catalytic activity">
    <reaction evidence="14">
        <text>a CDP-1,2-diacyl-sn-glycerol + sn-glycerol 3-phosphate = a 1,2-diacyl-sn-glycero-3-phospho-(1'-sn-glycero-3'-phosphate) + CMP + H(+)</text>
        <dbReference type="Rhea" id="RHEA:12593"/>
        <dbReference type="ChEBI" id="CHEBI:15378"/>
        <dbReference type="ChEBI" id="CHEBI:57597"/>
        <dbReference type="ChEBI" id="CHEBI:58332"/>
        <dbReference type="ChEBI" id="CHEBI:60110"/>
        <dbReference type="ChEBI" id="CHEBI:60377"/>
        <dbReference type="EC" id="2.7.8.5"/>
    </reaction>
</comment>
<evidence type="ECO:0000256" key="5">
    <source>
        <dbReference type="ARBA" id="ARBA00014944"/>
    </source>
</evidence>
<evidence type="ECO:0000256" key="13">
    <source>
        <dbReference type="ARBA" id="ARBA00023264"/>
    </source>
</evidence>
<comment type="similarity">
    <text evidence="3 16">Belongs to the CDP-alcohol phosphatidyltransferase class-I family.</text>
</comment>
<keyword evidence="11 17" id="KW-0472">Membrane</keyword>
<dbReference type="RefSeq" id="WP_053812511.1">
    <property type="nucleotide sequence ID" value="NZ_CP187437.1"/>
</dbReference>
<dbReference type="Gene3D" id="1.20.120.1760">
    <property type="match status" value="1"/>
</dbReference>
<dbReference type="InterPro" id="IPR050324">
    <property type="entry name" value="CDP-alcohol_PTase-I"/>
</dbReference>
<evidence type="ECO:0000256" key="14">
    <source>
        <dbReference type="ARBA" id="ARBA00048586"/>
    </source>
</evidence>
<proteinExistence type="inferred from homology"/>
<sequence>MLMNLPNMFSLLRLLLIPVMIAFFYLPIEHAAAITSSIFFIAALTDLLDGYLARKLQQSSTFGAFIDPVADKVLVATALILITESYNSIFITIPAIIMIAREIIISALREWMAEVGRRSSVAVSSVGKFKTTFQMLAIWLYLLQPEGVFLYIAHFALLVATILTIWSMCLYLYQARHELLKDII</sequence>
<dbReference type="GO" id="GO:0005886">
    <property type="term" value="C:plasma membrane"/>
    <property type="evidence" value="ECO:0007669"/>
    <property type="project" value="TreeGrafter"/>
</dbReference>
<reference evidence="18 19" key="1">
    <citation type="submission" date="2015-07" db="EMBL/GenBank/DDBJ databases">
        <title>Foodborne Vibrio parahaemolyticus Isolates.</title>
        <authorList>
            <person name="Ronholm J."/>
            <person name="Petronella N."/>
            <person name="Kenwell R."/>
            <person name="Banerjee S."/>
        </authorList>
    </citation>
    <scope>NUCLEOTIDE SEQUENCE [LARGE SCALE GENOMIC DNA]</scope>
    <source>
        <strain evidence="18 19">HS-06-05</strain>
    </source>
</reference>
<evidence type="ECO:0000256" key="7">
    <source>
        <dbReference type="ARBA" id="ARBA00022679"/>
    </source>
</evidence>
<dbReference type="Pfam" id="PF01066">
    <property type="entry name" value="CDP-OH_P_transf"/>
    <property type="match status" value="1"/>
</dbReference>
<accession>A0AAW3IQV3</accession>
<feature type="transmembrane region" description="Helical" evidence="17">
    <location>
        <begin position="148"/>
        <end position="173"/>
    </location>
</feature>
<evidence type="ECO:0000256" key="8">
    <source>
        <dbReference type="ARBA" id="ARBA00022692"/>
    </source>
</evidence>
<evidence type="ECO:0000256" key="9">
    <source>
        <dbReference type="ARBA" id="ARBA00022989"/>
    </source>
</evidence>
<evidence type="ECO:0000313" key="19">
    <source>
        <dbReference type="Proteomes" id="UP000037697"/>
    </source>
</evidence>
<dbReference type="NCBIfam" id="TIGR00560">
    <property type="entry name" value="pgsA"/>
    <property type="match status" value="1"/>
</dbReference>
<evidence type="ECO:0000313" key="18">
    <source>
        <dbReference type="EMBL" id="KOY24683.1"/>
    </source>
</evidence>
<feature type="transmembrane region" description="Helical" evidence="17">
    <location>
        <begin position="89"/>
        <end position="108"/>
    </location>
</feature>
<dbReference type="PANTHER" id="PTHR14269">
    <property type="entry name" value="CDP-DIACYLGLYCEROL--GLYCEROL-3-PHOSPHATE 3-PHOSPHATIDYLTRANSFERASE-RELATED"/>
    <property type="match status" value="1"/>
</dbReference>
<dbReference type="GO" id="GO:0046474">
    <property type="term" value="P:glycerophospholipid biosynthetic process"/>
    <property type="evidence" value="ECO:0007669"/>
    <property type="project" value="TreeGrafter"/>
</dbReference>
<evidence type="ECO:0000256" key="12">
    <source>
        <dbReference type="ARBA" id="ARBA00023209"/>
    </source>
</evidence>
<evidence type="ECO:0000256" key="16">
    <source>
        <dbReference type="RuleBase" id="RU003750"/>
    </source>
</evidence>
<keyword evidence="12" id="KW-0594">Phospholipid biosynthesis</keyword>